<evidence type="ECO:0008006" key="9">
    <source>
        <dbReference type="Google" id="ProtNLM"/>
    </source>
</evidence>
<accession>A0AAN1WIN5</accession>
<dbReference type="AlphaFoldDB" id="A0AAN1WIN5"/>
<dbReference type="InterPro" id="IPR008947">
    <property type="entry name" value="PLipase_C/P1_nuclease_dom_sf"/>
</dbReference>
<dbReference type="GO" id="GO:0003676">
    <property type="term" value="F:nucleic acid binding"/>
    <property type="evidence" value="ECO:0007669"/>
    <property type="project" value="InterPro"/>
</dbReference>
<sequence>MLYHWLWFILLLGGLLLPLQGLAWSAQGHAAIAEAAFAQLSPEQQRYFDKQAQALITNERAKKWRKSLAQYSAFSQAAVWPDTRRDMVLNTVFSRFAKTTVAPALEPFASANTKQWHYVNAQYWDTVGLKLLPAASVHGRCKVERTGQLDVALPALIEAYSQLKTPAAEGVVLAFIGHLMADAYQPLHTLAGLDAQCHSDAGGNGYCLSAGKRRCALNLHRLWDAGFEVFQQPIKSEPLGGDLLKLSDFNAVFSASAQEAAFIYSTPQSRPPNKAYTQQGAVIVARQSAAAAQALAALLHTIYTQKQRANNE</sequence>
<dbReference type="KEGG" id="marq:MARGE09_P2480"/>
<keyword evidence="1" id="KW-0540">Nuclease</keyword>
<evidence type="ECO:0000256" key="6">
    <source>
        <dbReference type="ARBA" id="ARBA00023180"/>
    </source>
</evidence>
<keyword evidence="3" id="KW-0255">Endonuclease</keyword>
<reference evidence="7 8" key="1">
    <citation type="journal article" date="2022" name="IScience">
        <title>An ultrasensitive nanofiber-based assay for enzymatic hydrolysis and deep-sea microbial degradation of cellulose.</title>
        <authorList>
            <person name="Tsudome M."/>
            <person name="Tachioka M."/>
            <person name="Miyazaki M."/>
            <person name="Uchimura K."/>
            <person name="Tsuda M."/>
            <person name="Takaki Y."/>
            <person name="Deguchi S."/>
        </authorList>
    </citation>
    <scope>NUCLEOTIDE SEQUENCE [LARGE SCALE GENOMIC DNA]</scope>
    <source>
        <strain evidence="7 8">GE09</strain>
    </source>
</reference>
<protein>
    <recommendedName>
        <fullName evidence="9">S1/P1 nuclease</fullName>
    </recommendedName>
</protein>
<evidence type="ECO:0000256" key="3">
    <source>
        <dbReference type="ARBA" id="ARBA00022759"/>
    </source>
</evidence>
<keyword evidence="5" id="KW-1015">Disulfide bond</keyword>
<dbReference type="GO" id="GO:0006308">
    <property type="term" value="P:DNA catabolic process"/>
    <property type="evidence" value="ECO:0007669"/>
    <property type="project" value="InterPro"/>
</dbReference>
<keyword evidence="2" id="KW-0479">Metal-binding</keyword>
<dbReference type="GO" id="GO:0004519">
    <property type="term" value="F:endonuclease activity"/>
    <property type="evidence" value="ECO:0007669"/>
    <property type="project" value="UniProtKB-KW"/>
</dbReference>
<gene>
    <name evidence="7" type="ORF">MARGE09_P2480</name>
</gene>
<evidence type="ECO:0000313" key="8">
    <source>
        <dbReference type="Proteomes" id="UP001320119"/>
    </source>
</evidence>
<proteinExistence type="predicted"/>
<dbReference type="Proteomes" id="UP001320119">
    <property type="component" value="Chromosome"/>
</dbReference>
<keyword evidence="4" id="KW-0378">Hydrolase</keyword>
<dbReference type="SUPFAM" id="SSF48537">
    <property type="entry name" value="Phospholipase C/P1 nuclease"/>
    <property type="match status" value="1"/>
</dbReference>
<dbReference type="GO" id="GO:0016788">
    <property type="term" value="F:hydrolase activity, acting on ester bonds"/>
    <property type="evidence" value="ECO:0007669"/>
    <property type="project" value="InterPro"/>
</dbReference>
<keyword evidence="6" id="KW-0325">Glycoprotein</keyword>
<name>A0AAN1WIN5_9GAMM</name>
<evidence type="ECO:0000313" key="7">
    <source>
        <dbReference type="EMBL" id="BCD98279.1"/>
    </source>
</evidence>
<dbReference type="EMBL" id="AP023086">
    <property type="protein sequence ID" value="BCD98279.1"/>
    <property type="molecule type" value="Genomic_DNA"/>
</dbReference>
<evidence type="ECO:0000256" key="2">
    <source>
        <dbReference type="ARBA" id="ARBA00022723"/>
    </source>
</evidence>
<organism evidence="7 8">
    <name type="scientific">Marinagarivorans cellulosilyticus</name>
    <dbReference type="NCBI Taxonomy" id="2721545"/>
    <lineage>
        <taxon>Bacteria</taxon>
        <taxon>Pseudomonadati</taxon>
        <taxon>Pseudomonadota</taxon>
        <taxon>Gammaproteobacteria</taxon>
        <taxon>Cellvibrionales</taxon>
        <taxon>Cellvibrionaceae</taxon>
        <taxon>Marinagarivorans</taxon>
    </lineage>
</organism>
<dbReference type="RefSeq" id="WP_236982518.1">
    <property type="nucleotide sequence ID" value="NZ_AP023086.1"/>
</dbReference>
<dbReference type="PANTHER" id="PTHR33146:SF26">
    <property type="entry name" value="ENDONUCLEASE 4"/>
    <property type="match status" value="1"/>
</dbReference>
<dbReference type="GO" id="GO:0046872">
    <property type="term" value="F:metal ion binding"/>
    <property type="evidence" value="ECO:0007669"/>
    <property type="project" value="UniProtKB-KW"/>
</dbReference>
<evidence type="ECO:0000256" key="4">
    <source>
        <dbReference type="ARBA" id="ARBA00022801"/>
    </source>
</evidence>
<evidence type="ECO:0000256" key="1">
    <source>
        <dbReference type="ARBA" id="ARBA00022722"/>
    </source>
</evidence>
<dbReference type="InterPro" id="IPR003154">
    <property type="entry name" value="S1/P1nuclease"/>
</dbReference>
<keyword evidence="8" id="KW-1185">Reference proteome</keyword>
<dbReference type="PANTHER" id="PTHR33146">
    <property type="entry name" value="ENDONUCLEASE 4"/>
    <property type="match status" value="1"/>
</dbReference>
<evidence type="ECO:0000256" key="5">
    <source>
        <dbReference type="ARBA" id="ARBA00023157"/>
    </source>
</evidence>
<dbReference type="Pfam" id="PF02265">
    <property type="entry name" value="S1-P1_nuclease"/>
    <property type="match status" value="1"/>
</dbReference>
<dbReference type="Gene3D" id="1.10.575.10">
    <property type="entry name" value="P1 Nuclease"/>
    <property type="match status" value="1"/>
</dbReference>